<dbReference type="GO" id="GO:0005737">
    <property type="term" value="C:cytoplasm"/>
    <property type="evidence" value="ECO:0007669"/>
    <property type="project" value="TreeGrafter"/>
</dbReference>
<dbReference type="PANTHER" id="PTHR13847">
    <property type="entry name" value="SARCOSINE DEHYDROGENASE-RELATED"/>
    <property type="match status" value="1"/>
</dbReference>
<dbReference type="NCBIfam" id="TIGR02352">
    <property type="entry name" value="thiamin_ThiO"/>
    <property type="match status" value="1"/>
</dbReference>
<evidence type="ECO:0000256" key="3">
    <source>
        <dbReference type="ARBA" id="ARBA00023002"/>
    </source>
</evidence>
<dbReference type="InterPro" id="IPR006076">
    <property type="entry name" value="FAD-dep_OxRdtase"/>
</dbReference>
<reference evidence="7 8" key="1">
    <citation type="submission" date="2017-10" db="EMBL/GenBank/DDBJ databases">
        <title>Bacillus sp. nov., a halophilic bacterium isolated from a Yangshapao Lake.</title>
        <authorList>
            <person name="Wang H."/>
        </authorList>
    </citation>
    <scope>NUCLEOTIDE SEQUENCE [LARGE SCALE GENOMIC DNA]</scope>
    <source>
        <strain evidence="7 8">YSP-3</strain>
    </source>
</reference>
<dbReference type="AlphaFoldDB" id="A0A2W0HN63"/>
<dbReference type="Pfam" id="PF01266">
    <property type="entry name" value="DAO"/>
    <property type="match status" value="1"/>
</dbReference>
<evidence type="ECO:0000256" key="2">
    <source>
        <dbReference type="ARBA" id="ARBA00022977"/>
    </source>
</evidence>
<dbReference type="SUPFAM" id="SSF51905">
    <property type="entry name" value="FAD/NAD(P)-binding domain"/>
    <property type="match status" value="1"/>
</dbReference>
<dbReference type="GO" id="GO:0009228">
    <property type="term" value="P:thiamine biosynthetic process"/>
    <property type="evidence" value="ECO:0007669"/>
    <property type="project" value="UniProtKB-KW"/>
</dbReference>
<dbReference type="GO" id="GO:0050660">
    <property type="term" value="F:flavin adenine dinucleotide binding"/>
    <property type="evidence" value="ECO:0007669"/>
    <property type="project" value="InterPro"/>
</dbReference>
<evidence type="ECO:0000256" key="5">
    <source>
        <dbReference type="ARBA" id="ARBA00050018"/>
    </source>
</evidence>
<sequence>MSERIVILGGGIIGLSAAFSLLKRGYHVTILEKNTCGGQASGAAAGMLAPFSEISEDPDPFFTFCLDSLRQFAGWQAEVKEVSGMDFEYSESGSLHAVYHESDLLGLESRIEWQKKFGSQAETIEGKRLQKMEPLLSEEVLAAIYSPDEAHVYAPGYAQALEKACGNMGAAIEDRLESVTVRGYHESVELEAADGRTFTGDRLVVCSGAWSGELEDTFGIRIPVFPIRGQICAYERDCADVKHIISSSQGYLVPKQNGTIVNGASEDISGFDTSVTEKGISRLVNWNHRMLPFLREREPFHTWAGLRPATQDGYPLLGALADAPHVIFATGHYRNGILLSPATGEAIADIIDGTGLAEHTQRAFLPERFT</sequence>
<feature type="domain" description="FAD dependent oxidoreductase" evidence="6">
    <location>
        <begin position="4"/>
        <end position="349"/>
    </location>
</feature>
<evidence type="ECO:0000259" key="6">
    <source>
        <dbReference type="Pfam" id="PF01266"/>
    </source>
</evidence>
<accession>A0A2W0HN63</accession>
<proteinExistence type="predicted"/>
<gene>
    <name evidence="7" type="primary">thiO</name>
    <name evidence="7" type="ORF">CR205_10755</name>
</gene>
<comment type="caution">
    <text evidence="7">The sequence shown here is derived from an EMBL/GenBank/DDBJ whole genome shotgun (WGS) entry which is preliminary data.</text>
</comment>
<dbReference type="InterPro" id="IPR036188">
    <property type="entry name" value="FAD/NAD-bd_sf"/>
</dbReference>
<keyword evidence="2" id="KW-0784">Thiamine biosynthesis</keyword>
<dbReference type="OrthoDB" id="9794226at2"/>
<evidence type="ECO:0000313" key="7">
    <source>
        <dbReference type="EMBL" id="PYZ99015.1"/>
    </source>
</evidence>
<dbReference type="RefSeq" id="WP_110519401.1">
    <property type="nucleotide sequence ID" value="NZ_PDOF01000001.1"/>
</dbReference>
<dbReference type="GO" id="GO:0043799">
    <property type="term" value="F:glycine oxidase activity"/>
    <property type="evidence" value="ECO:0007669"/>
    <property type="project" value="UniProtKB-EC"/>
</dbReference>
<evidence type="ECO:0000313" key="8">
    <source>
        <dbReference type="Proteomes" id="UP000248066"/>
    </source>
</evidence>
<dbReference type="EC" id="1.4.3.19" evidence="5"/>
<keyword evidence="3" id="KW-0560">Oxidoreductase</keyword>
<dbReference type="PANTHER" id="PTHR13847:SF289">
    <property type="entry name" value="GLYCINE OXIDASE"/>
    <property type="match status" value="1"/>
</dbReference>
<dbReference type="SUPFAM" id="SSF54373">
    <property type="entry name" value="FAD-linked reductases, C-terminal domain"/>
    <property type="match status" value="1"/>
</dbReference>
<dbReference type="InterPro" id="IPR012727">
    <property type="entry name" value="Gly_oxidase_ThiO"/>
</dbReference>
<dbReference type="Proteomes" id="UP000248066">
    <property type="component" value="Unassembled WGS sequence"/>
</dbReference>
<protein>
    <recommendedName>
        <fullName evidence="5">glycine oxidase</fullName>
        <ecNumber evidence="5">1.4.3.19</ecNumber>
    </recommendedName>
</protein>
<comment type="catalytic activity">
    <reaction evidence="4">
        <text>glycine + O2 + H2O = glyoxylate + H2O2 + NH4(+)</text>
        <dbReference type="Rhea" id="RHEA:11532"/>
        <dbReference type="ChEBI" id="CHEBI:15377"/>
        <dbReference type="ChEBI" id="CHEBI:15379"/>
        <dbReference type="ChEBI" id="CHEBI:16240"/>
        <dbReference type="ChEBI" id="CHEBI:28938"/>
        <dbReference type="ChEBI" id="CHEBI:36655"/>
        <dbReference type="ChEBI" id="CHEBI:57305"/>
        <dbReference type="EC" id="1.4.3.19"/>
    </reaction>
</comment>
<keyword evidence="8" id="KW-1185">Reference proteome</keyword>
<dbReference type="GO" id="GO:0009229">
    <property type="term" value="P:thiamine diphosphate biosynthetic process"/>
    <property type="evidence" value="ECO:0007669"/>
    <property type="project" value="UniProtKB-UniPathway"/>
</dbReference>
<organism evidence="7 8">
    <name type="scientific">Alteribacter lacisalsi</name>
    <dbReference type="NCBI Taxonomy" id="2045244"/>
    <lineage>
        <taxon>Bacteria</taxon>
        <taxon>Bacillati</taxon>
        <taxon>Bacillota</taxon>
        <taxon>Bacilli</taxon>
        <taxon>Bacillales</taxon>
        <taxon>Bacillaceae</taxon>
        <taxon>Alteribacter</taxon>
    </lineage>
</organism>
<evidence type="ECO:0000256" key="4">
    <source>
        <dbReference type="ARBA" id="ARBA00049872"/>
    </source>
</evidence>
<dbReference type="Gene3D" id="3.50.50.60">
    <property type="entry name" value="FAD/NAD(P)-binding domain"/>
    <property type="match status" value="1"/>
</dbReference>
<dbReference type="EMBL" id="PDOF01000001">
    <property type="protein sequence ID" value="PYZ99015.1"/>
    <property type="molecule type" value="Genomic_DNA"/>
</dbReference>
<comment type="pathway">
    <text evidence="1">Cofactor biosynthesis; thiamine diphosphate biosynthesis.</text>
</comment>
<name>A0A2W0HN63_9BACI</name>
<dbReference type="UniPathway" id="UPA00060"/>
<evidence type="ECO:0000256" key="1">
    <source>
        <dbReference type="ARBA" id="ARBA00004948"/>
    </source>
</evidence>
<dbReference type="Gene3D" id="3.30.9.10">
    <property type="entry name" value="D-Amino Acid Oxidase, subunit A, domain 2"/>
    <property type="match status" value="1"/>
</dbReference>